<dbReference type="AlphaFoldDB" id="A0A401U857"/>
<gene>
    <name evidence="3" type="ORF">SanaruYs_12860</name>
</gene>
<evidence type="ECO:0000259" key="2">
    <source>
        <dbReference type="Pfam" id="PF22013"/>
    </source>
</evidence>
<dbReference type="Pfam" id="PF22013">
    <property type="entry name" value="PG_1098_Fer"/>
    <property type="match status" value="1"/>
</dbReference>
<keyword evidence="3" id="KW-0808">Transferase</keyword>
<dbReference type="InterPro" id="IPR041497">
    <property type="entry name" value="Thump-like"/>
</dbReference>
<keyword evidence="4" id="KW-1185">Reference proteome</keyword>
<dbReference type="CDD" id="cd02440">
    <property type="entry name" value="AdoMet_MTases"/>
    <property type="match status" value="1"/>
</dbReference>
<dbReference type="OrthoDB" id="1000417at2"/>
<dbReference type="EMBL" id="BHXQ01000002">
    <property type="protein sequence ID" value="GCC51066.1"/>
    <property type="molecule type" value="Genomic_DNA"/>
</dbReference>
<protein>
    <submittedName>
        <fullName evidence="3">SAM-dependent methyltransferase</fullName>
    </submittedName>
</protein>
<proteinExistence type="predicted"/>
<organism evidence="3 4">
    <name type="scientific">Chryseotalea sanaruensis</name>
    <dbReference type="NCBI Taxonomy" id="2482724"/>
    <lineage>
        <taxon>Bacteria</taxon>
        <taxon>Pseudomonadati</taxon>
        <taxon>Bacteroidota</taxon>
        <taxon>Cytophagia</taxon>
        <taxon>Cytophagales</taxon>
        <taxon>Chryseotaleaceae</taxon>
        <taxon>Chryseotalea</taxon>
    </lineage>
</organism>
<reference evidence="3 4" key="1">
    <citation type="submission" date="2018-11" db="EMBL/GenBank/DDBJ databases">
        <title>Chryseotalea sanarue gen. nov., sp., nov., a member of the family Cytophagaceae, isolated from a brackish lake in Hamamatsu Japan.</title>
        <authorList>
            <person name="Maejima Y."/>
            <person name="Iino T."/>
            <person name="Muraguchi Y."/>
            <person name="Fukuda K."/>
            <person name="Ohkuma M."/>
            <person name="Moriuchi R."/>
            <person name="Dohra H."/>
            <person name="Kimbara K."/>
            <person name="Shintani M."/>
        </authorList>
    </citation>
    <scope>NUCLEOTIDE SEQUENCE [LARGE SCALE GENOMIC DNA]</scope>
    <source>
        <strain evidence="3 4">Ys</strain>
    </source>
</reference>
<feature type="domain" description="THUMP-like" evidence="1">
    <location>
        <begin position="329"/>
        <end position="397"/>
    </location>
</feature>
<accession>A0A401U857</accession>
<comment type="caution">
    <text evidence="3">The sequence shown here is derived from an EMBL/GenBank/DDBJ whole genome shotgun (WGS) entry which is preliminary data.</text>
</comment>
<dbReference type="GO" id="GO:0032259">
    <property type="term" value="P:methylation"/>
    <property type="evidence" value="ECO:0007669"/>
    <property type="project" value="UniProtKB-KW"/>
</dbReference>
<keyword evidence="3" id="KW-0489">Methyltransferase</keyword>
<dbReference type="SUPFAM" id="SSF53335">
    <property type="entry name" value="S-adenosyl-L-methionine-dependent methyltransferases"/>
    <property type="match status" value="1"/>
</dbReference>
<dbReference type="GO" id="GO:0008168">
    <property type="term" value="F:methyltransferase activity"/>
    <property type="evidence" value="ECO:0007669"/>
    <property type="project" value="UniProtKB-KW"/>
</dbReference>
<dbReference type="Gene3D" id="3.40.50.150">
    <property type="entry name" value="Vaccinia Virus protein VP39"/>
    <property type="match status" value="1"/>
</dbReference>
<dbReference type="RefSeq" id="WP_127121707.1">
    <property type="nucleotide sequence ID" value="NZ_BHXQ01000002.1"/>
</dbReference>
<name>A0A401U857_9BACT</name>
<sequence>MINPNLLKEEVRSFIRQHERDDPRTIALLSNKVSGINSSELAAQIAGRQKAKNKIQTYYALDTIIYPPSLNLEQSSSETTARFKAAILKELGITKDKTIADLSGGFGIDTFFFSKVFKRVIHVEPNDGLQEIAQHNHKALGTDNILYVNKTAEAFLVAPEESFDVAYVDPSRRIENRKVFALTDCEPNIPSLQNKIFEHSKFLILKAAPLLDISAGIKGLPFVKKVIVISVDNECKELLFICEHVFVEEPIINAVNIQRKEYASFSFKQSQEQDIKLTYAEPAAYLYEPNASILKSGGFKSIAQSFGVAKLAVSTHLYTADVLVADFPGRIFKIDHITKPEPKLVHSLIHDKKANVITRNYPLSAEGLKKKLKLNDGGNHYVLAFSSSRQKYVTLCTRIQ</sequence>
<dbReference type="InterPro" id="IPR029063">
    <property type="entry name" value="SAM-dependent_MTases_sf"/>
</dbReference>
<dbReference type="InterPro" id="IPR054168">
    <property type="entry name" value="PG_1098_Fer"/>
</dbReference>
<dbReference type="Gene3D" id="1.10.10.1110">
    <property type="entry name" value="Methyltransferase PG1098, N-terminal domain"/>
    <property type="match status" value="1"/>
</dbReference>
<dbReference type="Pfam" id="PF18096">
    <property type="entry name" value="Thump_like"/>
    <property type="match status" value="1"/>
</dbReference>
<evidence type="ECO:0000259" key="1">
    <source>
        <dbReference type="Pfam" id="PF18096"/>
    </source>
</evidence>
<dbReference type="Proteomes" id="UP000288227">
    <property type="component" value="Unassembled WGS sequence"/>
</dbReference>
<evidence type="ECO:0000313" key="4">
    <source>
        <dbReference type="Proteomes" id="UP000288227"/>
    </source>
</evidence>
<feature type="domain" description="PG-1098 ferredoxin-like" evidence="2">
    <location>
        <begin position="285"/>
        <end position="328"/>
    </location>
</feature>
<evidence type="ECO:0000313" key="3">
    <source>
        <dbReference type="EMBL" id="GCC51066.1"/>
    </source>
</evidence>